<protein>
    <submittedName>
        <fullName evidence="2">Uncharacterized protein</fullName>
    </submittedName>
</protein>
<dbReference type="InterPro" id="IPR013078">
    <property type="entry name" value="His_Pase_superF_clade-1"/>
</dbReference>
<dbReference type="InterPro" id="IPR029033">
    <property type="entry name" value="His_PPase_superfam"/>
</dbReference>
<dbReference type="CDD" id="cd07067">
    <property type="entry name" value="HP_PGM_like"/>
    <property type="match status" value="1"/>
</dbReference>
<dbReference type="EMBL" id="JAGTXO010000013">
    <property type="protein sequence ID" value="KAG8464464.1"/>
    <property type="molecule type" value="Genomic_DNA"/>
</dbReference>
<dbReference type="AlphaFoldDB" id="A0A8J5XPQ6"/>
<keyword evidence="3" id="KW-1185">Reference proteome</keyword>
<gene>
    <name evidence="2" type="ORF">KFE25_003527</name>
</gene>
<proteinExistence type="predicted"/>
<accession>A0A8J5XPQ6</accession>
<feature type="signal peptide" evidence="1">
    <location>
        <begin position="1"/>
        <end position="28"/>
    </location>
</feature>
<dbReference type="SMART" id="SM00855">
    <property type="entry name" value="PGAM"/>
    <property type="match status" value="1"/>
</dbReference>
<dbReference type="Proteomes" id="UP000751190">
    <property type="component" value="Unassembled WGS sequence"/>
</dbReference>
<evidence type="ECO:0000256" key="1">
    <source>
        <dbReference type="SAM" id="SignalP"/>
    </source>
</evidence>
<name>A0A8J5XPQ6_DIALT</name>
<dbReference type="InterPro" id="IPR050275">
    <property type="entry name" value="PGM_Phosphatase"/>
</dbReference>
<organism evidence="2 3">
    <name type="scientific">Diacronema lutheri</name>
    <name type="common">Unicellular marine alga</name>
    <name type="synonym">Monochrysis lutheri</name>
    <dbReference type="NCBI Taxonomy" id="2081491"/>
    <lineage>
        <taxon>Eukaryota</taxon>
        <taxon>Haptista</taxon>
        <taxon>Haptophyta</taxon>
        <taxon>Pavlovophyceae</taxon>
        <taxon>Pavlovales</taxon>
        <taxon>Pavlovaceae</taxon>
        <taxon>Diacronema</taxon>
    </lineage>
</organism>
<dbReference type="Gene3D" id="3.40.50.1240">
    <property type="entry name" value="Phosphoglycerate mutase-like"/>
    <property type="match status" value="1"/>
</dbReference>
<dbReference type="GO" id="GO:0005737">
    <property type="term" value="C:cytoplasm"/>
    <property type="evidence" value="ECO:0007669"/>
    <property type="project" value="TreeGrafter"/>
</dbReference>
<sequence length="304" mass="33086">MRVELPATASTMCAAWLLAASVVIGAHAPPPPGECAAGARNITLTAEPPSWACARVKTLVLIRHAEGTHNEAEAAEEARPTHHLREEHAALHASHGKAWVLLHAATGDRYLDPILTAEGERQAERLHAQMAALGVRVDAVALSPMRRTLQTAHVGIPQLRAPATRPRVLATELLRERVGPYTCDGRLPVSTLRDSFAHVDFSQVGEADTLFAYGKEHGDGEALKLAERAERAARWLLALPDELEHVAVVSHQHFLRAFTSRHAPSDDAAAADARAREEEAAREQHAGRMFRNAEMQTAHLCERS</sequence>
<dbReference type="PANTHER" id="PTHR48100:SF1">
    <property type="entry name" value="HISTIDINE PHOSPHATASE FAMILY PROTEIN-RELATED"/>
    <property type="match status" value="1"/>
</dbReference>
<keyword evidence="1" id="KW-0732">Signal</keyword>
<comment type="caution">
    <text evidence="2">The sequence shown here is derived from an EMBL/GenBank/DDBJ whole genome shotgun (WGS) entry which is preliminary data.</text>
</comment>
<dbReference type="OrthoDB" id="496981at2759"/>
<dbReference type="Pfam" id="PF00300">
    <property type="entry name" value="His_Phos_1"/>
    <property type="match status" value="1"/>
</dbReference>
<reference evidence="2" key="1">
    <citation type="submission" date="2021-05" db="EMBL/GenBank/DDBJ databases">
        <title>The genome of the haptophyte Pavlova lutheri (Diacronema luteri, Pavlovales) - a model for lipid biosynthesis in eukaryotic algae.</title>
        <authorList>
            <person name="Hulatt C.J."/>
            <person name="Posewitz M.C."/>
        </authorList>
    </citation>
    <scope>NUCLEOTIDE SEQUENCE</scope>
    <source>
        <strain evidence="2">NIVA-4/92</strain>
    </source>
</reference>
<feature type="chain" id="PRO_5035274405" evidence="1">
    <location>
        <begin position="29"/>
        <end position="304"/>
    </location>
</feature>
<dbReference type="SUPFAM" id="SSF53254">
    <property type="entry name" value="Phosphoglycerate mutase-like"/>
    <property type="match status" value="1"/>
</dbReference>
<evidence type="ECO:0000313" key="3">
    <source>
        <dbReference type="Proteomes" id="UP000751190"/>
    </source>
</evidence>
<dbReference type="PANTHER" id="PTHR48100">
    <property type="entry name" value="BROAD-SPECIFICITY PHOSPHATASE YOR283W-RELATED"/>
    <property type="match status" value="1"/>
</dbReference>
<dbReference type="GO" id="GO:0016791">
    <property type="term" value="F:phosphatase activity"/>
    <property type="evidence" value="ECO:0007669"/>
    <property type="project" value="TreeGrafter"/>
</dbReference>
<evidence type="ECO:0000313" key="2">
    <source>
        <dbReference type="EMBL" id="KAG8464464.1"/>
    </source>
</evidence>